<evidence type="ECO:0000313" key="2">
    <source>
        <dbReference type="EMBL" id="KIH62753.1"/>
    </source>
</evidence>
<evidence type="ECO:0000256" key="1">
    <source>
        <dbReference type="SAM" id="MobiDB-lite"/>
    </source>
</evidence>
<feature type="compositionally biased region" description="Low complexity" evidence="1">
    <location>
        <begin position="95"/>
        <end position="137"/>
    </location>
</feature>
<dbReference type="EMBL" id="KN729098">
    <property type="protein sequence ID" value="KIH62753.1"/>
    <property type="molecule type" value="Genomic_DNA"/>
</dbReference>
<evidence type="ECO:0008006" key="4">
    <source>
        <dbReference type="Google" id="ProtNLM"/>
    </source>
</evidence>
<reference evidence="2 3" key="1">
    <citation type="submission" date="2013-12" db="EMBL/GenBank/DDBJ databases">
        <title>Draft genome of the parsitic nematode Ancylostoma duodenale.</title>
        <authorList>
            <person name="Mitreva M."/>
        </authorList>
    </citation>
    <scope>NUCLEOTIDE SEQUENCE [LARGE SCALE GENOMIC DNA]</scope>
    <source>
        <strain evidence="2 3">Zhejiang</strain>
    </source>
</reference>
<sequence length="150" mass="15031">MYHLICEKPTSTGSIVAVGEECRNKVTSDQKSVEIVNTRLIVDTSIELFRPPISFRTAPGSILEAEIITSTEGGPIAPGNPGLPGDPAGPGGPAGPFSPTGPFSPLMPSFPGGPASPMFPGGPSGPFSPGIPAIPGLPGRPGIPGAPESP</sequence>
<organism evidence="2 3">
    <name type="scientific">Ancylostoma duodenale</name>
    <dbReference type="NCBI Taxonomy" id="51022"/>
    <lineage>
        <taxon>Eukaryota</taxon>
        <taxon>Metazoa</taxon>
        <taxon>Ecdysozoa</taxon>
        <taxon>Nematoda</taxon>
        <taxon>Chromadorea</taxon>
        <taxon>Rhabditida</taxon>
        <taxon>Rhabditina</taxon>
        <taxon>Rhabditomorpha</taxon>
        <taxon>Strongyloidea</taxon>
        <taxon>Ancylostomatidae</taxon>
        <taxon>Ancylostomatinae</taxon>
        <taxon>Ancylostoma</taxon>
    </lineage>
</organism>
<name>A0A0C2D094_9BILA</name>
<feature type="region of interest" description="Disordered" evidence="1">
    <location>
        <begin position="70"/>
        <end position="150"/>
    </location>
</feature>
<protein>
    <recommendedName>
        <fullName evidence="4">Collagen triple helix repeat protein</fullName>
    </recommendedName>
</protein>
<dbReference type="AlphaFoldDB" id="A0A0C2D094"/>
<gene>
    <name evidence="2" type="ORF">ANCDUO_06960</name>
</gene>
<keyword evidence="3" id="KW-1185">Reference proteome</keyword>
<proteinExistence type="predicted"/>
<dbReference type="Proteomes" id="UP000054047">
    <property type="component" value="Unassembled WGS sequence"/>
</dbReference>
<accession>A0A0C2D094</accession>
<evidence type="ECO:0000313" key="3">
    <source>
        <dbReference type="Proteomes" id="UP000054047"/>
    </source>
</evidence>